<protein>
    <submittedName>
        <fullName evidence="2">Uncharacterized protein</fullName>
    </submittedName>
</protein>
<accession>A0ABM5CSM1</accession>
<keyword evidence="1" id="KW-1185">Reference proteome</keyword>
<dbReference type="RefSeq" id="XP_072811654.1">
    <property type="nucleotide sequence ID" value="XM_072955553.1"/>
</dbReference>
<proteinExistence type="predicted"/>
<gene>
    <name evidence="2" type="primary">LOC102539576</name>
</gene>
<name>A0ABM5CSM1_VICPA</name>
<evidence type="ECO:0000313" key="2">
    <source>
        <dbReference type="RefSeq" id="XP_072811654.1"/>
    </source>
</evidence>
<dbReference type="Proteomes" id="UP001652581">
    <property type="component" value="Chromosome 36"/>
</dbReference>
<organism evidence="1 2">
    <name type="scientific">Vicugna pacos</name>
    <name type="common">Alpaca</name>
    <name type="synonym">Lama pacos</name>
    <dbReference type="NCBI Taxonomy" id="30538"/>
    <lineage>
        <taxon>Eukaryota</taxon>
        <taxon>Metazoa</taxon>
        <taxon>Chordata</taxon>
        <taxon>Craniata</taxon>
        <taxon>Vertebrata</taxon>
        <taxon>Euteleostomi</taxon>
        <taxon>Mammalia</taxon>
        <taxon>Eutheria</taxon>
        <taxon>Laurasiatheria</taxon>
        <taxon>Artiodactyla</taxon>
        <taxon>Tylopoda</taxon>
        <taxon>Camelidae</taxon>
        <taxon>Vicugna</taxon>
    </lineage>
</organism>
<sequence length="210" mass="22807">MLDPAETLLHDHSCGTERWDMSAAWQAPAPSCSSAKPETLGPSCFQPRGLKFRGFSSRGRGVTRLHTRSRGRSSLKIKWKRPSAKSPPEEVEPWDCLCLRAVQTGAGVRRAREACGAAPQLTWVTVMVTQSLGCSEAPAGPSRRRRAGEVRITQTTLACLSGDSEVEPGHGHQRNSVLKSHNIETFYCALASPKGLRTPFRRSGAGCPVD</sequence>
<dbReference type="GeneID" id="102539576"/>
<reference evidence="2" key="1">
    <citation type="submission" date="2025-08" db="UniProtKB">
        <authorList>
            <consortium name="RefSeq"/>
        </authorList>
    </citation>
    <scope>IDENTIFICATION</scope>
</reference>
<evidence type="ECO:0000313" key="1">
    <source>
        <dbReference type="Proteomes" id="UP001652581"/>
    </source>
</evidence>